<evidence type="ECO:0000313" key="1">
    <source>
        <dbReference type="EMBL" id="JAD56639.1"/>
    </source>
</evidence>
<reference evidence="1" key="2">
    <citation type="journal article" date="2015" name="Data Brief">
        <title>Shoot transcriptome of the giant reed, Arundo donax.</title>
        <authorList>
            <person name="Barrero R.A."/>
            <person name="Guerrero F.D."/>
            <person name="Moolhuijzen P."/>
            <person name="Goolsby J.A."/>
            <person name="Tidwell J."/>
            <person name="Bellgard S.E."/>
            <person name="Bellgard M.I."/>
        </authorList>
    </citation>
    <scope>NUCLEOTIDE SEQUENCE</scope>
    <source>
        <tissue evidence="1">Shoot tissue taken approximately 20 cm above the soil surface</tissue>
    </source>
</reference>
<accession>A0A0A9AY52</accession>
<name>A0A0A9AY52_ARUDO</name>
<dbReference type="AlphaFoldDB" id="A0A0A9AY52"/>
<protein>
    <submittedName>
        <fullName evidence="1">Uncharacterized protein</fullName>
    </submittedName>
</protein>
<organism evidence="1">
    <name type="scientific">Arundo donax</name>
    <name type="common">Giant reed</name>
    <name type="synonym">Donax arundinaceus</name>
    <dbReference type="NCBI Taxonomy" id="35708"/>
    <lineage>
        <taxon>Eukaryota</taxon>
        <taxon>Viridiplantae</taxon>
        <taxon>Streptophyta</taxon>
        <taxon>Embryophyta</taxon>
        <taxon>Tracheophyta</taxon>
        <taxon>Spermatophyta</taxon>
        <taxon>Magnoliopsida</taxon>
        <taxon>Liliopsida</taxon>
        <taxon>Poales</taxon>
        <taxon>Poaceae</taxon>
        <taxon>PACMAD clade</taxon>
        <taxon>Arundinoideae</taxon>
        <taxon>Arundineae</taxon>
        <taxon>Arundo</taxon>
    </lineage>
</organism>
<proteinExistence type="predicted"/>
<dbReference type="EMBL" id="GBRH01241256">
    <property type="protein sequence ID" value="JAD56639.1"/>
    <property type="molecule type" value="Transcribed_RNA"/>
</dbReference>
<sequence length="173" mass="19191">MVASVMWLPCEFIVLQEAPGDGLFSVGSPVSYAYHTVRLGCGFVFPFLGSSSSADFDRSLKLQASDPELHNDVAATGRAVRPVRSVIQLRVDLFDVLLLVPFQNYDAVSPGWDSVSSFKLTALLHQSSVWQGVELTIQLGTMKTRTSLWLMYNFYSFQGSSCKGFNVIFTLYQ</sequence>
<reference evidence="1" key="1">
    <citation type="submission" date="2014-09" db="EMBL/GenBank/DDBJ databases">
        <authorList>
            <person name="Magalhaes I.L.F."/>
            <person name="Oliveira U."/>
            <person name="Santos F.R."/>
            <person name="Vidigal T.H.D.A."/>
            <person name="Brescovit A.D."/>
            <person name="Santos A.J."/>
        </authorList>
    </citation>
    <scope>NUCLEOTIDE SEQUENCE</scope>
    <source>
        <tissue evidence="1">Shoot tissue taken approximately 20 cm above the soil surface</tissue>
    </source>
</reference>